<dbReference type="Pfam" id="PF13439">
    <property type="entry name" value="Glyco_transf_4"/>
    <property type="match status" value="1"/>
</dbReference>
<dbReference type="Gene3D" id="3.40.50.2000">
    <property type="entry name" value="Glycogen Phosphorylase B"/>
    <property type="match status" value="2"/>
</dbReference>
<evidence type="ECO:0000313" key="3">
    <source>
        <dbReference type="EMBL" id="RUR74661.1"/>
    </source>
</evidence>
<dbReference type="OrthoDB" id="9801573at2"/>
<feature type="domain" description="Glycosyltransferase subfamily 4-like N-terminal" evidence="2">
    <location>
        <begin position="18"/>
        <end position="143"/>
    </location>
</feature>
<dbReference type="STRING" id="211165.GCA_000317285_03571"/>
<dbReference type="InterPro" id="IPR028098">
    <property type="entry name" value="Glyco_trans_4-like_N"/>
</dbReference>
<dbReference type="SUPFAM" id="SSF53756">
    <property type="entry name" value="UDP-Glycosyltransferase/glycogen phosphorylase"/>
    <property type="match status" value="1"/>
</dbReference>
<reference evidence="3 4" key="1">
    <citation type="journal article" date="2019" name="Genome Biol. Evol.">
        <title>Day and night: Metabolic profiles and evolutionary relationships of six axenic non-marine cyanobacteria.</title>
        <authorList>
            <person name="Will S.E."/>
            <person name="Henke P."/>
            <person name="Boedeker C."/>
            <person name="Huang S."/>
            <person name="Brinkmann H."/>
            <person name="Rohde M."/>
            <person name="Jarek M."/>
            <person name="Friedl T."/>
            <person name="Seufert S."/>
            <person name="Schumacher M."/>
            <person name="Overmann J."/>
            <person name="Neumann-Schaal M."/>
            <person name="Petersen J."/>
        </authorList>
    </citation>
    <scope>NUCLEOTIDE SEQUENCE [LARGE SCALE GENOMIC DNA]</scope>
    <source>
        <strain evidence="3 4">PCC 6912</strain>
    </source>
</reference>
<keyword evidence="4" id="KW-1185">Reference proteome</keyword>
<dbReference type="Proteomes" id="UP000268857">
    <property type="component" value="Unassembled WGS sequence"/>
</dbReference>
<organism evidence="3 4">
    <name type="scientific">Chlorogloeopsis fritschii PCC 6912</name>
    <dbReference type="NCBI Taxonomy" id="211165"/>
    <lineage>
        <taxon>Bacteria</taxon>
        <taxon>Bacillati</taxon>
        <taxon>Cyanobacteriota</taxon>
        <taxon>Cyanophyceae</taxon>
        <taxon>Nostocales</taxon>
        <taxon>Chlorogloeopsidaceae</taxon>
        <taxon>Chlorogloeopsis</taxon>
    </lineage>
</organism>
<proteinExistence type="predicted"/>
<accession>A0A3S0ZKN0</accession>
<dbReference type="RefSeq" id="WP_016875868.1">
    <property type="nucleotide sequence ID" value="NZ_AJLN01000096.1"/>
</dbReference>
<dbReference type="InterPro" id="IPR001296">
    <property type="entry name" value="Glyco_trans_1"/>
</dbReference>
<protein>
    <submittedName>
        <fullName evidence="3">Glycosyl transferase</fullName>
    </submittedName>
</protein>
<comment type="caution">
    <text evidence="3">The sequence shown here is derived from an EMBL/GenBank/DDBJ whole genome shotgun (WGS) entry which is preliminary data.</text>
</comment>
<dbReference type="CDD" id="cd03802">
    <property type="entry name" value="GT4_AviGT4-like"/>
    <property type="match status" value="1"/>
</dbReference>
<evidence type="ECO:0000259" key="2">
    <source>
        <dbReference type="Pfam" id="PF13439"/>
    </source>
</evidence>
<sequence>MRIAQIAPLWERVPPPGYGGTELVVGLLTDELVRRGHEVTLFASGDSITLAKLQSVHPRALRLDSTVKEGNIYEMLQLAWVFERAEEFDVIHSHMGCSALPYTKLVKTPTITTLHGIFTPDNEKMFQYAKSQPYVSISNAQREPRLGLNYAATVYNGIDVSSHKFHPQPEESPYLAFLGRISPEKGTHIAIQIAKQAGWRLKMAGKVDVVDVEYFEREVKPFIDGEQIQYLGEANHVQKNALMGGAVATLFTITWREPFGLVMVESMAAGTPVIAMNFGSVPEVIVHGKTGFICNSIEECVSAVGKVTELDRYACREHVENNFSVQKMVDGYEAVYRQIVAERLAQNGKVTLFDDFKNKQQQNEQVRLPKLRSKM</sequence>
<name>A0A3S0ZKN0_CHLFR</name>
<keyword evidence="3" id="KW-0808">Transferase</keyword>
<dbReference type="PANTHER" id="PTHR12526:SF595">
    <property type="entry name" value="BLL5217 PROTEIN"/>
    <property type="match status" value="1"/>
</dbReference>
<gene>
    <name evidence="3" type="ORF">PCC6912_51780</name>
</gene>
<evidence type="ECO:0000313" key="4">
    <source>
        <dbReference type="Proteomes" id="UP000268857"/>
    </source>
</evidence>
<feature type="domain" description="Glycosyl transferase family 1" evidence="1">
    <location>
        <begin position="163"/>
        <end position="296"/>
    </location>
</feature>
<evidence type="ECO:0000259" key="1">
    <source>
        <dbReference type="Pfam" id="PF00534"/>
    </source>
</evidence>
<dbReference type="GO" id="GO:0016757">
    <property type="term" value="F:glycosyltransferase activity"/>
    <property type="evidence" value="ECO:0007669"/>
    <property type="project" value="InterPro"/>
</dbReference>
<dbReference type="EMBL" id="RSCJ01000028">
    <property type="protein sequence ID" value="RUR74661.1"/>
    <property type="molecule type" value="Genomic_DNA"/>
</dbReference>
<dbReference type="Pfam" id="PF00534">
    <property type="entry name" value="Glycos_transf_1"/>
    <property type="match status" value="1"/>
</dbReference>
<dbReference type="PANTHER" id="PTHR12526">
    <property type="entry name" value="GLYCOSYLTRANSFERASE"/>
    <property type="match status" value="1"/>
</dbReference>
<dbReference type="AlphaFoldDB" id="A0A3S0ZKN0"/>